<dbReference type="Gene3D" id="3.40.50.300">
    <property type="entry name" value="P-loop containing nucleotide triphosphate hydrolases"/>
    <property type="match status" value="2"/>
</dbReference>
<evidence type="ECO:0000256" key="1">
    <source>
        <dbReference type="SAM" id="MobiDB-lite"/>
    </source>
</evidence>
<organism evidence="2 3">
    <name type="scientific">Mangrovimicrobium sediminis</name>
    <dbReference type="NCBI Taxonomy" id="2562682"/>
    <lineage>
        <taxon>Bacteria</taxon>
        <taxon>Pseudomonadati</taxon>
        <taxon>Pseudomonadota</taxon>
        <taxon>Gammaproteobacteria</taxon>
        <taxon>Cellvibrionales</taxon>
        <taxon>Halieaceae</taxon>
        <taxon>Mangrovimicrobium</taxon>
    </lineage>
</organism>
<dbReference type="InterPro" id="IPR027417">
    <property type="entry name" value="P-loop_NTPase"/>
</dbReference>
<gene>
    <name evidence="2" type="ORF">E4634_15955</name>
</gene>
<keyword evidence="3" id="KW-1185">Reference proteome</keyword>
<dbReference type="InterPro" id="IPR022303">
    <property type="entry name" value="Conjug_Trfer_ATPase"/>
</dbReference>
<feature type="region of interest" description="Disordered" evidence="1">
    <location>
        <begin position="1"/>
        <end position="20"/>
    </location>
</feature>
<name>A0A4Z0LXV1_9GAMM</name>
<dbReference type="EMBL" id="SRLE01000011">
    <property type="protein sequence ID" value="TGD72162.1"/>
    <property type="molecule type" value="Genomic_DNA"/>
</dbReference>
<dbReference type="NCBIfam" id="TIGR03744">
    <property type="entry name" value="traC_PFL_4706"/>
    <property type="match status" value="1"/>
</dbReference>
<dbReference type="InterPro" id="IPR025955">
    <property type="entry name" value="TraC/Conjuga_ATPase"/>
</dbReference>
<dbReference type="OrthoDB" id="5555485at2"/>
<dbReference type="AlphaFoldDB" id="A0A4Z0LXV1"/>
<accession>A0A4Z0LXV1</accession>
<evidence type="ECO:0000313" key="3">
    <source>
        <dbReference type="Proteomes" id="UP000298050"/>
    </source>
</evidence>
<dbReference type="Proteomes" id="UP000298050">
    <property type="component" value="Unassembled WGS sequence"/>
</dbReference>
<evidence type="ECO:0000313" key="2">
    <source>
        <dbReference type="EMBL" id="TGD72162.1"/>
    </source>
</evidence>
<comment type="caution">
    <text evidence="2">The sequence shown here is derived from an EMBL/GenBank/DDBJ whole genome shotgun (WGS) entry which is preliminary data.</text>
</comment>
<sequence>MRAKKSDQGDDAPLTSASIKRQYERPPSFTDLLPWMEYFPESKAFLLEDGISMGALFEVTPIGCEARTPVFMSQLRDAIQIAINESIPERDDAPWVLQIYVQDEPRLHRFNALMEHYPPPAVRASDYSQYYQSVMASHLQAISRAGGLFEDTTVTGSRWQGQQRRIRVVLYRRLRNNGKSPSMLEMEEALNDVAIKWIASLASVGIKARRADGQAFYEWLLPWFNPRPGVACGDPQTLLQIAPYPGDENLPFGYDFAEQLTLSMPRSDEATASWMFDNMPHTVVTVQSLRRTPDIGHFTAERQAGDQVFSLFDRLPEHTVMAMSITIKPQDTTRNHIAQIKRAAVGDSAEASITREDAEQVEREMAQGNKLYPVNLAFYVRGEDHKALRANLNRLNALLLPNGLQPITQEADLLALDSYIRNLPMAFDVELDKSRRRSRLIFSRHIANLVPFYGRSRGTGHPGMVFYNRGAEPLVFDPLHRDDRKKNAHMLILGPTGAGKSALLVYLLQQMMARHRPRVFIIEAGGSFSLLGQHFAGHDLSVNQITLNPNVDVSLPPFADALRLLERRQSFNPLDVNDTAIESSLDEEDVEDEGGNRDILGEMEIAARIMITGGDEREDARLTRADRLLIRNAIFLAAKTVKETSRTQVITQDVVEAFRDIAANRELPEHRRNRALEMGDGMALFCSGLAGHFFNRPGQSWPEADVTILEMGMLAREGYEDQLTVAYLSMMSHINDLVERHQHDDRPTLVVTDEGHIITTNPLLARYVVKITKMWRKLGAWFWIATQNLEDFPDASRKMLNMMEWWLCLVIPKEEVEQIARFKDLNDEQRNLLLSARKEPGKYVEGVVLADKVEALFRNVPPALSLALAMTEKHEKAERAAIMREKNCTELEAVYEIARRIEESRKRE</sequence>
<protein>
    <submittedName>
        <fullName evidence="2">Conjugative transfer ATPase</fullName>
    </submittedName>
</protein>
<dbReference type="Pfam" id="PF11130">
    <property type="entry name" value="TraC_F_IV"/>
    <property type="match status" value="1"/>
</dbReference>
<dbReference type="SUPFAM" id="SSF52540">
    <property type="entry name" value="P-loop containing nucleoside triphosphate hydrolases"/>
    <property type="match status" value="1"/>
</dbReference>
<dbReference type="PANTHER" id="PTHR30121">
    <property type="entry name" value="UNCHARACTERIZED PROTEIN YJGR-RELATED"/>
    <property type="match status" value="1"/>
</dbReference>
<dbReference type="PANTHER" id="PTHR30121:SF6">
    <property type="entry name" value="SLR6007 PROTEIN"/>
    <property type="match status" value="1"/>
</dbReference>
<dbReference type="RefSeq" id="WP_135445651.1">
    <property type="nucleotide sequence ID" value="NZ_SRLE01000011.1"/>
</dbReference>
<reference evidence="2 3" key="1">
    <citation type="submission" date="2019-04" db="EMBL/GenBank/DDBJ databases">
        <title>Taxonomy of novel Haliea sp. from mangrove soil of West Coast of India.</title>
        <authorList>
            <person name="Verma A."/>
            <person name="Kumar P."/>
            <person name="Krishnamurthi S."/>
        </authorList>
    </citation>
    <scope>NUCLEOTIDE SEQUENCE [LARGE SCALE GENOMIC DNA]</scope>
    <source>
        <strain evidence="2 3">SAOS-164</strain>
    </source>
</reference>
<proteinExistence type="predicted"/>
<dbReference type="InterPro" id="IPR051162">
    <property type="entry name" value="T4SS_component"/>
</dbReference>